<dbReference type="KEGG" id="noj:EJ995_13095"/>
<name>A0A3S9N146_9FLAO</name>
<reference evidence="3 4" key="1">
    <citation type="submission" date="2018-12" db="EMBL/GenBank/DDBJ databases">
        <title>Complete genome of Nonlabens sp. MJ115.</title>
        <authorList>
            <person name="Choi H.S."/>
            <person name="Jung J."/>
        </authorList>
    </citation>
    <scope>NUCLEOTIDE SEQUENCE [LARGE SCALE GENOMIC DNA]</scope>
    <source>
        <strain evidence="3 4">MJ115</strain>
    </source>
</reference>
<protein>
    <recommendedName>
        <fullName evidence="2">DUF7507 domain-containing protein</fullName>
    </recommendedName>
</protein>
<keyword evidence="4" id="KW-1185">Reference proteome</keyword>
<proteinExistence type="predicted"/>
<gene>
    <name evidence="3" type="ORF">EJ995_13095</name>
</gene>
<evidence type="ECO:0000313" key="3">
    <source>
        <dbReference type="EMBL" id="AZQ45118.1"/>
    </source>
</evidence>
<feature type="region of interest" description="Disordered" evidence="1">
    <location>
        <begin position="59"/>
        <end position="97"/>
    </location>
</feature>
<feature type="domain" description="DUF7507" evidence="2">
    <location>
        <begin position="2"/>
        <end position="72"/>
    </location>
</feature>
<dbReference type="EMBL" id="CP034549">
    <property type="protein sequence ID" value="AZQ45118.1"/>
    <property type="molecule type" value="Genomic_DNA"/>
</dbReference>
<feature type="compositionally biased region" description="Acidic residues" evidence="1">
    <location>
        <begin position="69"/>
        <end position="82"/>
    </location>
</feature>
<dbReference type="RefSeq" id="WP_126448816.1">
    <property type="nucleotide sequence ID" value="NZ_CP034549.1"/>
</dbReference>
<feature type="compositionally biased region" description="Low complexity" evidence="1">
    <location>
        <begin position="83"/>
        <end position="93"/>
    </location>
</feature>
<dbReference type="InterPro" id="IPR055354">
    <property type="entry name" value="DUF7507"/>
</dbReference>
<dbReference type="Proteomes" id="UP000279600">
    <property type="component" value="Chromosome"/>
</dbReference>
<dbReference type="Pfam" id="PF24346">
    <property type="entry name" value="DUF7507"/>
    <property type="match status" value="1"/>
</dbReference>
<accession>A0A3S9N146</accession>
<sequence length="141" mass="15051">MITNTGNTVLRNINLTDDNGTLDRNFIGNLNVGQSITTTSRHTITQDDLNAGEVRNQITGAGINSNGDDVSDLSDDPDDDTNVDTNGNGNPDDITITPLTRNDDIAIIKEGILNDANGDGFAQVGEEITYTFTIEIQGIVI</sequence>
<evidence type="ECO:0000313" key="4">
    <source>
        <dbReference type="Proteomes" id="UP000279600"/>
    </source>
</evidence>
<organism evidence="3 4">
    <name type="scientific">Nonlabens ponticola</name>
    <dbReference type="NCBI Taxonomy" id="2496866"/>
    <lineage>
        <taxon>Bacteria</taxon>
        <taxon>Pseudomonadati</taxon>
        <taxon>Bacteroidota</taxon>
        <taxon>Flavobacteriia</taxon>
        <taxon>Flavobacteriales</taxon>
        <taxon>Flavobacteriaceae</taxon>
        <taxon>Nonlabens</taxon>
    </lineage>
</organism>
<dbReference type="OrthoDB" id="1146008at2"/>
<evidence type="ECO:0000256" key="1">
    <source>
        <dbReference type="SAM" id="MobiDB-lite"/>
    </source>
</evidence>
<evidence type="ECO:0000259" key="2">
    <source>
        <dbReference type="Pfam" id="PF24346"/>
    </source>
</evidence>
<dbReference type="AlphaFoldDB" id="A0A3S9N146"/>